<evidence type="ECO:0000313" key="2">
    <source>
        <dbReference type="EMBL" id="KAJ7612727.1"/>
    </source>
</evidence>
<dbReference type="AlphaFoldDB" id="A0AAD7B852"/>
<name>A0AAD7B852_9AGAR</name>
<keyword evidence="1" id="KW-0472">Membrane</keyword>
<feature type="transmembrane region" description="Helical" evidence="1">
    <location>
        <begin position="98"/>
        <end position="117"/>
    </location>
</feature>
<feature type="transmembrane region" description="Helical" evidence="1">
    <location>
        <begin position="55"/>
        <end position="78"/>
    </location>
</feature>
<dbReference type="EMBL" id="JARKIF010000030">
    <property type="protein sequence ID" value="KAJ7612727.1"/>
    <property type="molecule type" value="Genomic_DNA"/>
</dbReference>
<feature type="transmembrane region" description="Helical" evidence="1">
    <location>
        <begin position="22"/>
        <end position="43"/>
    </location>
</feature>
<organism evidence="2 3">
    <name type="scientific">Roridomyces roridus</name>
    <dbReference type="NCBI Taxonomy" id="1738132"/>
    <lineage>
        <taxon>Eukaryota</taxon>
        <taxon>Fungi</taxon>
        <taxon>Dikarya</taxon>
        <taxon>Basidiomycota</taxon>
        <taxon>Agaricomycotina</taxon>
        <taxon>Agaricomycetes</taxon>
        <taxon>Agaricomycetidae</taxon>
        <taxon>Agaricales</taxon>
        <taxon>Marasmiineae</taxon>
        <taxon>Mycenaceae</taxon>
        <taxon>Roridomyces</taxon>
    </lineage>
</organism>
<sequence>MTVDILPLPDREDLEIATFNQFVGVVELFFVFSAIVADAVVVWRTWAVYAGRLTAIAAPCLLLLAAFVFALVDVTLSLDKGADSPLPGADIMYTKSQILVWALSLATNVLCTVLIGIRAWRHRRTMKELSLGVKYPGLSTDRILSLLVESGFIYSFLWAAQVVGYLDFSADSPWNYISQVVVRIGRQLTGLYPTLIIVLVNFGHTIWESEGYHTEALGRDRKMGSLRWAPMTTTTTSSVPTRRGKHDELGIGLESVMSRGDADEARGAEDG</sequence>
<gene>
    <name evidence="2" type="ORF">FB45DRAFT_939625</name>
</gene>
<keyword evidence="1" id="KW-1133">Transmembrane helix</keyword>
<keyword evidence="3" id="KW-1185">Reference proteome</keyword>
<accession>A0AAD7B852</accession>
<reference evidence="2" key="1">
    <citation type="submission" date="2023-03" db="EMBL/GenBank/DDBJ databases">
        <title>Massive genome expansion in bonnet fungi (Mycena s.s.) driven by repeated elements and novel gene families across ecological guilds.</title>
        <authorList>
            <consortium name="Lawrence Berkeley National Laboratory"/>
            <person name="Harder C.B."/>
            <person name="Miyauchi S."/>
            <person name="Viragh M."/>
            <person name="Kuo A."/>
            <person name="Thoen E."/>
            <person name="Andreopoulos B."/>
            <person name="Lu D."/>
            <person name="Skrede I."/>
            <person name="Drula E."/>
            <person name="Henrissat B."/>
            <person name="Morin E."/>
            <person name="Kohler A."/>
            <person name="Barry K."/>
            <person name="LaButti K."/>
            <person name="Morin E."/>
            <person name="Salamov A."/>
            <person name="Lipzen A."/>
            <person name="Mereny Z."/>
            <person name="Hegedus B."/>
            <person name="Baldrian P."/>
            <person name="Stursova M."/>
            <person name="Weitz H."/>
            <person name="Taylor A."/>
            <person name="Grigoriev I.V."/>
            <person name="Nagy L.G."/>
            <person name="Martin F."/>
            <person name="Kauserud H."/>
        </authorList>
    </citation>
    <scope>NUCLEOTIDE SEQUENCE</scope>
    <source>
        <strain evidence="2">9284</strain>
    </source>
</reference>
<keyword evidence="1" id="KW-0812">Transmembrane</keyword>
<comment type="caution">
    <text evidence="2">The sequence shown here is derived from an EMBL/GenBank/DDBJ whole genome shotgun (WGS) entry which is preliminary data.</text>
</comment>
<proteinExistence type="predicted"/>
<protein>
    <submittedName>
        <fullName evidence="2">Uncharacterized protein</fullName>
    </submittedName>
</protein>
<evidence type="ECO:0000256" key="1">
    <source>
        <dbReference type="SAM" id="Phobius"/>
    </source>
</evidence>
<evidence type="ECO:0000313" key="3">
    <source>
        <dbReference type="Proteomes" id="UP001221142"/>
    </source>
</evidence>
<dbReference type="Proteomes" id="UP001221142">
    <property type="component" value="Unassembled WGS sequence"/>
</dbReference>